<dbReference type="GeneID" id="36842412"/>
<dbReference type="EMBL" id="MG011690">
    <property type="protein sequence ID" value="AVK75699.1"/>
    <property type="molecule type" value="Genomic_DNA"/>
</dbReference>
<sequence>MAKGPRCTMAHSNCFFGFFPSSPFFDGPLGQRQQKTSTRKEKVPKDATRKKQAARPTTRARTDIFFSYRERKEKQATMRASERGRAEVRVAQTAFVDVTMSRGDACGRLCEPARPYRTIGGAIDAIRAVAPLVTALPADGAPAPPVTATQWTVRAAPGVYAENVKLPPRVGLVGAGRGCTVVVGSVAVTGDSRVEDLDVRSPTLPALAVALEDGHARVSIQRVAIEALAAATAEGARVVVDIVQTVAAAQGAVAIQDTTIAADLTGPAATDADTPAAIRARGVHATMDNVDVRVTIAPGNGIDAVAVDAGARVDLSGGSVTVVVGPTPPQADIVLLAARNDSAVYQSGDTVAYVLEAVVLAGAALAADIRRRRRQFLCDDRAAAPKRVHAFDADRPDDDTPQAIPARGEVFFARAGPNSVVQSQGAIIDFETVPLGSAVLASAEAPNASAAVVGARMRFGFVPPVRGNATYVASSQGGNMVSSGGLYTNVRALRSDQPGGTQRFLADSDGTVLLGGTAPPVLILEDPDAVGRQVLYRGKTAIVKNVSAAAVARIESSVLFDAPDGAIVLAPGEAVTLQNDGSMWYIVARAP</sequence>
<accession>A0A2U7UB80</accession>
<dbReference type="SUPFAM" id="SSF51126">
    <property type="entry name" value="Pectin lyase-like"/>
    <property type="match status" value="1"/>
</dbReference>
<reference evidence="2" key="1">
    <citation type="journal article" date="2018" name="Nat. Commun.">
        <title>Diversity and evolution of the emerging Pandoraviridae family.</title>
        <authorList>
            <person name="Legendre M."/>
            <person name="Fabre E."/>
            <person name="Poirot O."/>
            <person name="Jeudy S."/>
            <person name="Lartigue A."/>
            <person name="Alempic J.M."/>
            <person name="Beucher L."/>
            <person name="Philippe N."/>
            <person name="Bertaux L."/>
            <person name="Christo-Foroux E."/>
            <person name="Labadie K."/>
            <person name="Coute Y."/>
            <person name="Abergel C."/>
            <person name="Claverie J.M."/>
        </authorList>
    </citation>
    <scope>NUCLEOTIDE SEQUENCE [LARGE SCALE GENOMIC DNA]</scope>
    <source>
        <strain evidence="2">Neocaledonia</strain>
    </source>
</reference>
<feature type="compositionally biased region" description="Basic and acidic residues" evidence="1">
    <location>
        <begin position="38"/>
        <end position="49"/>
    </location>
</feature>
<dbReference type="KEGG" id="vg:36842412"/>
<protein>
    <submittedName>
        <fullName evidence="2">Uncharacterized protein</fullName>
    </submittedName>
</protein>
<feature type="region of interest" description="Disordered" evidence="1">
    <location>
        <begin position="27"/>
        <end position="59"/>
    </location>
</feature>
<dbReference type="RefSeq" id="YP_009481702.1">
    <property type="nucleotide sequence ID" value="NC_037666.1"/>
</dbReference>
<dbReference type="Proteomes" id="UP000249287">
    <property type="component" value="Segment"/>
</dbReference>
<proteinExistence type="predicted"/>
<organism evidence="2">
    <name type="scientific">Pandoravirus neocaledonia</name>
    <dbReference type="NCBI Taxonomy" id="2107708"/>
    <lineage>
        <taxon>Viruses</taxon>
        <taxon>Pandoravirus</taxon>
    </lineage>
</organism>
<dbReference type="InterPro" id="IPR011050">
    <property type="entry name" value="Pectin_lyase_fold/virulence"/>
</dbReference>
<evidence type="ECO:0000256" key="1">
    <source>
        <dbReference type="SAM" id="MobiDB-lite"/>
    </source>
</evidence>
<gene>
    <name evidence="2" type="ORF">pneo_cds_92</name>
</gene>
<evidence type="ECO:0000313" key="2">
    <source>
        <dbReference type="EMBL" id="AVK75699.1"/>
    </source>
</evidence>
<name>A0A2U7UB80_9VIRU</name>